<dbReference type="KEGG" id="ssl:SS1G_13914"/>
<proteinExistence type="predicted"/>
<organism evidence="1 2">
    <name type="scientific">Sclerotinia sclerotiorum (strain ATCC 18683 / 1980 / Ss-1)</name>
    <name type="common">White mold</name>
    <name type="synonym">Whetzelinia sclerotiorum</name>
    <dbReference type="NCBI Taxonomy" id="665079"/>
    <lineage>
        <taxon>Eukaryota</taxon>
        <taxon>Fungi</taxon>
        <taxon>Dikarya</taxon>
        <taxon>Ascomycota</taxon>
        <taxon>Pezizomycotina</taxon>
        <taxon>Leotiomycetes</taxon>
        <taxon>Helotiales</taxon>
        <taxon>Sclerotiniaceae</taxon>
        <taxon>Sclerotinia</taxon>
    </lineage>
</organism>
<reference evidence="2" key="1">
    <citation type="journal article" date="2017" name="Genome Biol. Evol.">
        <title>The complete genome sequence of the phytopathogenic fungus Sclerotinia sclerotiorum reveals insights into the genome architecture of broad host range pathogens.</title>
        <authorList>
            <person name="Derbyshire M."/>
            <person name="Denton-Giles M."/>
            <person name="Hegedus D."/>
            <person name="Seifbarghy S."/>
            <person name="Rollins J."/>
            <person name="van Kan J."/>
            <person name="Seidl M.F."/>
            <person name="Faino L."/>
            <person name="Mbengue M."/>
            <person name="Navaud O."/>
            <person name="Raffaele S."/>
            <person name="Hammond-Kosack K."/>
            <person name="Heard S."/>
            <person name="Oliver R."/>
        </authorList>
    </citation>
    <scope>NUCLEOTIDE SEQUENCE [LARGE SCALE GENOMIC DNA]</scope>
    <source>
        <strain evidence="2">ATCC 18683 / 1980 / Ss-1</strain>
    </source>
</reference>
<dbReference type="EMBL" id="CP017824">
    <property type="protein sequence ID" value="APA13819.1"/>
    <property type="molecule type" value="Genomic_DNA"/>
</dbReference>
<evidence type="ECO:0000313" key="2">
    <source>
        <dbReference type="Proteomes" id="UP000177798"/>
    </source>
</evidence>
<accession>A0A1D9QG03</accession>
<protein>
    <submittedName>
        <fullName evidence="1">Uncharacterized protein</fullName>
    </submittedName>
</protein>
<gene>
    <name evidence="1" type="ORF">sscle_11g085890</name>
</gene>
<dbReference type="VEuPathDB" id="FungiDB:sscle_11g085890"/>
<name>A0A1D9QG03_SCLS1</name>
<dbReference type="AlphaFoldDB" id="A0A1D9QG03"/>
<dbReference type="RefSeq" id="XP_001585054.1">
    <property type="nucleotide sequence ID" value="XM_001585004.1"/>
</dbReference>
<evidence type="ECO:0000313" key="1">
    <source>
        <dbReference type="EMBL" id="APA13819.1"/>
    </source>
</evidence>
<dbReference type="Proteomes" id="UP000177798">
    <property type="component" value="Chromosome 11"/>
</dbReference>
<sequence length="116" mass="13080">MTLPVSRLFGSISETIALFEVGIGSLIDHQKLSAASKRSQKTPLDATLRLSRAFVEETICSGYQLSADLRVNSSRRDYSLRFSMKPFDMPMELDEVKINVHDLAKKTNPTKTWICE</sequence>